<proteinExistence type="predicted"/>
<dbReference type="AlphaFoldDB" id="A0A0L8I7Y1"/>
<organism evidence="1">
    <name type="scientific">Octopus bimaculoides</name>
    <name type="common">California two-spotted octopus</name>
    <dbReference type="NCBI Taxonomy" id="37653"/>
    <lineage>
        <taxon>Eukaryota</taxon>
        <taxon>Metazoa</taxon>
        <taxon>Spiralia</taxon>
        <taxon>Lophotrochozoa</taxon>
        <taxon>Mollusca</taxon>
        <taxon>Cephalopoda</taxon>
        <taxon>Coleoidea</taxon>
        <taxon>Octopodiformes</taxon>
        <taxon>Octopoda</taxon>
        <taxon>Incirrata</taxon>
        <taxon>Octopodidae</taxon>
        <taxon>Octopus</taxon>
    </lineage>
</organism>
<sequence>MTTDASVITESYCSFKKEIFIVLNVGTYYLSQKIILRHLVNHKIKIYNAVRKK</sequence>
<name>A0A0L8I7Y1_OCTBM</name>
<accession>A0A0L8I7Y1</accession>
<gene>
    <name evidence="1" type="ORF">OCBIM_22028992mg</name>
</gene>
<dbReference type="EMBL" id="KQ416279">
    <property type="protein sequence ID" value="KOF97577.1"/>
    <property type="molecule type" value="Genomic_DNA"/>
</dbReference>
<protein>
    <submittedName>
        <fullName evidence="1">Uncharacterized protein</fullName>
    </submittedName>
</protein>
<reference evidence="1" key="1">
    <citation type="submission" date="2015-07" db="EMBL/GenBank/DDBJ databases">
        <title>MeaNS - Measles Nucleotide Surveillance Program.</title>
        <authorList>
            <person name="Tran T."/>
            <person name="Druce J."/>
        </authorList>
    </citation>
    <scope>NUCLEOTIDE SEQUENCE</scope>
    <source>
        <strain evidence="1">UCB-OBI-ISO-001</strain>
        <tissue evidence="1">Gonad</tissue>
    </source>
</reference>
<evidence type="ECO:0000313" key="1">
    <source>
        <dbReference type="EMBL" id="KOF97577.1"/>
    </source>
</evidence>